<dbReference type="EMBL" id="CP080333">
    <property type="protein sequence ID" value="QYL20115.1"/>
    <property type="molecule type" value="Genomic_DNA"/>
</dbReference>
<evidence type="ECO:0000313" key="2">
    <source>
        <dbReference type="EMBL" id="QYL20115.1"/>
    </source>
</evidence>
<proteinExistence type="predicted"/>
<sequence>MSNEIELVTDGDCLAVIGDSSDVERFLLDQGLSTAPSKELDVRRLSSFAGTGGTALRVGSEVAANSGRWVKLTAESAQAVKQYGLMATKTPGVSHAMIGKPGEVKQWLQIAQAPTALLSGPMALCALSTMMQQQAMQQQMDQIVEYLQEINEKVDEILRAQKDAVLADMIGVDLAVEDALTVRDQVGRVSDITWSKIQSSSLVLAQTQAYAIRQLEAIAENLEKKADLGKIAKACKGAEPKVREWLAVLARCFQLQDGVAILELDRVLDSAPEDLDNHRLGLLNARRKRLDLISTITARLVAQMNETVCNANSRVLFNPYDAPAAVRSSNEIRTDVVAFRDRLGIESGDAPSDAKRWRQAAGEAVDKALAAGSDGATVAKDKATDLADVAKARAIGLTDVAKDKTADLRESARTLLRRK</sequence>
<gene>
    <name evidence="2" type="ORF">K0O64_24875</name>
</gene>
<keyword evidence="1" id="KW-0175">Coiled coil</keyword>
<organism evidence="2 3">
    <name type="scientific">Mycolicibacterium pallens</name>
    <dbReference type="NCBI Taxonomy" id="370524"/>
    <lineage>
        <taxon>Bacteria</taxon>
        <taxon>Bacillati</taxon>
        <taxon>Actinomycetota</taxon>
        <taxon>Actinomycetes</taxon>
        <taxon>Mycobacteriales</taxon>
        <taxon>Mycobacteriaceae</taxon>
        <taxon>Mycolicibacterium</taxon>
    </lineage>
</organism>
<keyword evidence="3" id="KW-1185">Reference proteome</keyword>
<reference evidence="2 3" key="1">
    <citation type="submission" date="2021-07" db="EMBL/GenBank/DDBJ databases">
        <title>Whole genome sequencing of non-tuberculosis mycobacteria type-strains.</title>
        <authorList>
            <person name="Igarashi Y."/>
            <person name="Osugi A."/>
            <person name="Mitarai S."/>
        </authorList>
    </citation>
    <scope>NUCLEOTIDE SEQUENCE [LARGE SCALE GENOMIC DNA]</scope>
    <source>
        <strain evidence="2 3">JCM 16370</strain>
    </source>
</reference>
<dbReference type="Proteomes" id="UP000825367">
    <property type="component" value="Chromosome"/>
</dbReference>
<accession>A0ABX8VQM7</accession>
<evidence type="ECO:0000256" key="1">
    <source>
        <dbReference type="SAM" id="Coils"/>
    </source>
</evidence>
<name>A0ABX8VQM7_9MYCO</name>
<evidence type="ECO:0000313" key="3">
    <source>
        <dbReference type="Proteomes" id="UP000825367"/>
    </source>
</evidence>
<protein>
    <submittedName>
        <fullName evidence="2">Uncharacterized protein</fullName>
    </submittedName>
</protein>
<feature type="coiled-coil region" evidence="1">
    <location>
        <begin position="136"/>
        <end position="163"/>
    </location>
</feature>